<keyword evidence="6 9" id="KW-1133">Transmembrane helix</keyword>
<evidence type="ECO:0000313" key="14">
    <source>
        <dbReference type="Proteomes" id="UP000269974"/>
    </source>
</evidence>
<keyword evidence="4" id="KW-1003">Cell membrane</keyword>
<evidence type="ECO:0000256" key="5">
    <source>
        <dbReference type="ARBA" id="ARBA00022692"/>
    </source>
</evidence>
<comment type="subcellular location">
    <subcellularLocation>
        <location evidence="1 8">Cell membrane</location>
        <topology evidence="1 8">Multi-pass membrane protein</topology>
    </subcellularLocation>
</comment>
<dbReference type="GO" id="GO:0055085">
    <property type="term" value="P:transmembrane transport"/>
    <property type="evidence" value="ECO:0007669"/>
    <property type="project" value="InterPro"/>
</dbReference>
<dbReference type="InterPro" id="IPR037294">
    <property type="entry name" value="ABC_BtuC-like"/>
</dbReference>
<dbReference type="Proteomes" id="UP001273799">
    <property type="component" value="Unassembled WGS sequence"/>
</dbReference>
<reference evidence="10" key="4">
    <citation type="submission" date="2023-10" db="EMBL/GenBank/DDBJ databases">
        <title>Whole Genome based description of the genera Actinobaculum and Actinotignum reveals a complex phylogenetic relationship within the species included in the genus Actinotignum.</title>
        <authorList>
            <person name="Jensen C.S."/>
            <person name="Dargis R."/>
            <person name="Kemp M."/>
            <person name="Christensen J.J."/>
        </authorList>
    </citation>
    <scope>NUCLEOTIDE SEQUENCE</scope>
    <source>
        <strain evidence="10">Actinobaculum_suis_CCUG19206T</strain>
    </source>
</reference>
<dbReference type="GO" id="GO:0043190">
    <property type="term" value="C:ATP-binding cassette (ABC) transporter complex"/>
    <property type="evidence" value="ECO:0007669"/>
    <property type="project" value="InterPro"/>
</dbReference>
<dbReference type="EMBL" id="UYIO01000001">
    <property type="protein sequence ID" value="VDG75630.1"/>
    <property type="molecule type" value="Genomic_DNA"/>
</dbReference>
<comment type="similarity">
    <text evidence="2 8">Belongs to the ABC-3 integral membrane protein family.</text>
</comment>
<keyword evidence="7 9" id="KW-0472">Membrane</keyword>
<name>A0A1G7CSZ2_9ACTO</name>
<dbReference type="Proteomes" id="UP000182744">
    <property type="component" value="Unassembled WGS sequence"/>
</dbReference>
<evidence type="ECO:0000256" key="7">
    <source>
        <dbReference type="ARBA" id="ARBA00023136"/>
    </source>
</evidence>
<dbReference type="InterPro" id="IPR001626">
    <property type="entry name" value="ABC_TroCD"/>
</dbReference>
<dbReference type="CDD" id="cd06550">
    <property type="entry name" value="TM_ABC_iron-siderophores_like"/>
    <property type="match status" value="1"/>
</dbReference>
<feature type="transmembrane region" description="Helical" evidence="9">
    <location>
        <begin position="34"/>
        <end position="53"/>
    </location>
</feature>
<dbReference type="AlphaFoldDB" id="A0A1G7CSZ2"/>
<dbReference type="PANTHER" id="PTHR30477">
    <property type="entry name" value="ABC-TRANSPORTER METAL-BINDING PROTEIN"/>
    <property type="match status" value="1"/>
</dbReference>
<dbReference type="Proteomes" id="UP000269974">
    <property type="component" value="Unassembled WGS sequence"/>
</dbReference>
<dbReference type="GO" id="GO:0010043">
    <property type="term" value="P:response to zinc ion"/>
    <property type="evidence" value="ECO:0007669"/>
    <property type="project" value="TreeGrafter"/>
</dbReference>
<feature type="transmembrane region" description="Helical" evidence="9">
    <location>
        <begin position="176"/>
        <end position="199"/>
    </location>
</feature>
<dbReference type="EMBL" id="JAWNFU010000001">
    <property type="protein sequence ID" value="MDY5152471.1"/>
    <property type="molecule type" value="Genomic_DNA"/>
</dbReference>
<evidence type="ECO:0000256" key="1">
    <source>
        <dbReference type="ARBA" id="ARBA00004651"/>
    </source>
</evidence>
<evidence type="ECO:0000256" key="2">
    <source>
        <dbReference type="ARBA" id="ARBA00008034"/>
    </source>
</evidence>
<keyword evidence="13" id="KW-1185">Reference proteome</keyword>
<evidence type="ECO:0000313" key="12">
    <source>
        <dbReference type="EMBL" id="VDG75630.1"/>
    </source>
</evidence>
<dbReference type="Pfam" id="PF00950">
    <property type="entry name" value="ABC-3"/>
    <property type="match status" value="1"/>
</dbReference>
<evidence type="ECO:0000313" key="11">
    <source>
        <dbReference type="EMBL" id="SDE41776.1"/>
    </source>
</evidence>
<evidence type="ECO:0000313" key="10">
    <source>
        <dbReference type="EMBL" id="MDY5152471.1"/>
    </source>
</evidence>
<feature type="transmembrane region" description="Helical" evidence="9">
    <location>
        <begin position="146"/>
        <end position="164"/>
    </location>
</feature>
<proteinExistence type="inferred from homology"/>
<protein>
    <submittedName>
        <fullName evidence="12">Manganese ABC transporter permease</fullName>
    </submittedName>
    <submittedName>
        <fullName evidence="11">Manganese/zinc/iron transport system permease protein</fullName>
    </submittedName>
    <submittedName>
        <fullName evidence="10">Metal ABC transporter permease</fullName>
    </submittedName>
</protein>
<feature type="transmembrane region" description="Helical" evidence="9">
    <location>
        <begin position="260"/>
        <end position="279"/>
    </location>
</feature>
<feature type="transmembrane region" description="Helical" evidence="9">
    <location>
        <begin position="91"/>
        <end position="114"/>
    </location>
</feature>
<accession>A0A1G7CSZ2</accession>
<feature type="transmembrane region" description="Helical" evidence="9">
    <location>
        <begin position="59"/>
        <end position="79"/>
    </location>
</feature>
<evidence type="ECO:0000256" key="6">
    <source>
        <dbReference type="ARBA" id="ARBA00022989"/>
    </source>
</evidence>
<evidence type="ECO:0000256" key="4">
    <source>
        <dbReference type="ARBA" id="ARBA00022475"/>
    </source>
</evidence>
<gene>
    <name evidence="12" type="primary">mntD_2</name>
    <name evidence="12" type="ORF">NCTC10327_00321</name>
    <name evidence="10" type="ORF">R6G71_00125</name>
    <name evidence="11" type="ORF">SAMN05421878_10876</name>
</gene>
<dbReference type="EMBL" id="FNAU01000008">
    <property type="protein sequence ID" value="SDE41776.1"/>
    <property type="molecule type" value="Genomic_DNA"/>
</dbReference>
<evidence type="ECO:0000313" key="13">
    <source>
        <dbReference type="Proteomes" id="UP000182744"/>
    </source>
</evidence>
<sequence>MSFITAAFLLAAVASVTCALPGIFVVLRRQSMIVDAISHAVLPGIVIGVALSGSLHSPIMVVAATLMGLIIVWASNWLRGSRLLAGDADQGVIFPALFSLGVLLLSTVFSNIHICTDTVLAGDLNLMALSTEHIIVGNYDIGPRTMWILLGVCAINALFIWRYFRVLETATFDRQFALTAGMPVRAVENMLMFLVALTIVAAFNVAGSILVIALMICPAATALLVSHNLRKVIPLTIAIAIASAIIGFFVAWRLDLPTSAMMAFVDGVLFGLTALVQAWKRRTKIHGTTKIVEVAPAAQPAC</sequence>
<evidence type="ECO:0000256" key="9">
    <source>
        <dbReference type="SAM" id="Phobius"/>
    </source>
</evidence>
<dbReference type="Gene3D" id="1.10.3470.10">
    <property type="entry name" value="ABC transporter involved in vitamin B12 uptake, BtuC"/>
    <property type="match status" value="1"/>
</dbReference>
<keyword evidence="5 8" id="KW-0812">Transmembrane</keyword>
<dbReference type="RefSeq" id="WP_074662595.1">
    <property type="nucleotide sequence ID" value="NZ_FNAU01000008.1"/>
</dbReference>
<evidence type="ECO:0000256" key="8">
    <source>
        <dbReference type="RuleBase" id="RU003943"/>
    </source>
</evidence>
<reference evidence="11" key="1">
    <citation type="submission" date="2016-10" db="EMBL/GenBank/DDBJ databases">
        <authorList>
            <person name="de Groot N.N."/>
        </authorList>
    </citation>
    <scope>NUCLEOTIDE SEQUENCE [LARGE SCALE GENOMIC DNA]</scope>
    <source>
        <strain evidence="11">DSM 20639</strain>
    </source>
</reference>
<dbReference type="PANTHER" id="PTHR30477:SF8">
    <property type="entry name" value="METAL TRANSPORT SYSTEM MEMBRANE PROTEIN CT_070-RELATED"/>
    <property type="match status" value="1"/>
</dbReference>
<dbReference type="SUPFAM" id="SSF81345">
    <property type="entry name" value="ABC transporter involved in vitamin B12 uptake, BtuC"/>
    <property type="match status" value="1"/>
</dbReference>
<feature type="transmembrane region" description="Helical" evidence="9">
    <location>
        <begin position="232"/>
        <end position="254"/>
    </location>
</feature>
<feature type="transmembrane region" description="Helical" evidence="9">
    <location>
        <begin position="6"/>
        <end position="27"/>
    </location>
</feature>
<reference evidence="12 14" key="3">
    <citation type="submission" date="2018-11" db="EMBL/GenBank/DDBJ databases">
        <authorList>
            <consortium name="Pathogen Informatics"/>
        </authorList>
    </citation>
    <scope>NUCLEOTIDE SEQUENCE [LARGE SCALE GENOMIC DNA]</scope>
    <source>
        <strain evidence="12 14">NCTC10327</strain>
    </source>
</reference>
<feature type="transmembrane region" description="Helical" evidence="9">
    <location>
        <begin position="205"/>
        <end position="225"/>
    </location>
</feature>
<evidence type="ECO:0000256" key="3">
    <source>
        <dbReference type="ARBA" id="ARBA00022448"/>
    </source>
</evidence>
<reference evidence="13" key="2">
    <citation type="submission" date="2016-10" db="EMBL/GenBank/DDBJ databases">
        <authorList>
            <person name="Varghese N."/>
        </authorList>
    </citation>
    <scope>NUCLEOTIDE SEQUENCE [LARGE SCALE GENOMIC DNA]</scope>
    <source>
        <strain evidence="13">DSM 20639</strain>
    </source>
</reference>
<organism evidence="11 13">
    <name type="scientific">Actinobaculum suis</name>
    <dbReference type="NCBI Taxonomy" id="1657"/>
    <lineage>
        <taxon>Bacteria</taxon>
        <taxon>Bacillati</taxon>
        <taxon>Actinomycetota</taxon>
        <taxon>Actinomycetes</taxon>
        <taxon>Actinomycetales</taxon>
        <taxon>Actinomycetaceae</taxon>
        <taxon>Actinobaculum</taxon>
    </lineage>
</organism>
<keyword evidence="3 8" id="KW-0813">Transport</keyword>